<sequence length="283" mass="32589">MPYYAYFWSKKPGGNDLNNNYLLISPDRNTADTLFRLLDENRSFPVVTAPPPKIVNIKELNRESSRVWTYDCDDDELPYRLTKLLSGTYPDIYSKVPAFRDLLGKIKCVQMHLYPGTTNIGWKIPPELHMDSDDDCLSGYSFYVRRRGFPDVYWYNNVGIISLSQHKRSRFIVTVHTKLRSPKIPIIARDKVKVQWVDVDSTRRSLDISNGFLALDLGKTKLFHFSDFLQRFSIMYNDSSESSNPYVDSKIAWSSESGNNNDGFELCEGVPVGELGDMSEDEY</sequence>
<accession>A0A8H6VB68</accession>
<dbReference type="Proteomes" id="UP000641853">
    <property type="component" value="Unassembled WGS sequence"/>
</dbReference>
<dbReference type="EMBL" id="JACBAG010001543">
    <property type="protein sequence ID" value="KAF7184780.1"/>
    <property type="molecule type" value="Genomic_DNA"/>
</dbReference>
<organism evidence="1 2">
    <name type="scientific">Aspergillus felis</name>
    <dbReference type="NCBI Taxonomy" id="1287682"/>
    <lineage>
        <taxon>Eukaryota</taxon>
        <taxon>Fungi</taxon>
        <taxon>Dikarya</taxon>
        <taxon>Ascomycota</taxon>
        <taxon>Pezizomycotina</taxon>
        <taxon>Eurotiomycetes</taxon>
        <taxon>Eurotiomycetidae</taxon>
        <taxon>Eurotiales</taxon>
        <taxon>Aspergillaceae</taxon>
        <taxon>Aspergillus</taxon>
        <taxon>Aspergillus subgen. Fumigati</taxon>
    </lineage>
</organism>
<comment type="caution">
    <text evidence="1">The sequence shown here is derived from an EMBL/GenBank/DDBJ whole genome shotgun (WGS) entry which is preliminary data.</text>
</comment>
<dbReference type="AlphaFoldDB" id="A0A8H6VB68"/>
<evidence type="ECO:0000313" key="2">
    <source>
        <dbReference type="Proteomes" id="UP000641853"/>
    </source>
</evidence>
<proteinExistence type="predicted"/>
<gene>
    <name evidence="1" type="ORF">CNMCM7691_006338</name>
</gene>
<name>A0A8H6VB68_9EURO</name>
<protein>
    <submittedName>
        <fullName evidence="1">Uncharacterized protein</fullName>
    </submittedName>
</protein>
<reference evidence="1" key="1">
    <citation type="submission" date="2020-06" db="EMBL/GenBank/DDBJ databases">
        <title>Draft genome sequences of strains closely related to Aspergillus parafelis and Aspergillus hiratsukae.</title>
        <authorList>
            <person name="Dos Santos R.A.C."/>
            <person name="Rivero-Menendez O."/>
            <person name="Steenwyk J.L."/>
            <person name="Mead M.E."/>
            <person name="Goldman G.H."/>
            <person name="Alastruey-Izquierdo A."/>
            <person name="Rokas A."/>
        </authorList>
    </citation>
    <scope>NUCLEOTIDE SEQUENCE</scope>
    <source>
        <strain evidence="1">CNM-CM7691</strain>
    </source>
</reference>
<keyword evidence="2" id="KW-1185">Reference proteome</keyword>
<evidence type="ECO:0000313" key="1">
    <source>
        <dbReference type="EMBL" id="KAF7184780.1"/>
    </source>
</evidence>